<keyword evidence="1" id="KW-0812">Transmembrane</keyword>
<dbReference type="EMBL" id="FONT01000001">
    <property type="protein sequence ID" value="SFE34972.1"/>
    <property type="molecule type" value="Genomic_DNA"/>
</dbReference>
<proteinExistence type="predicted"/>
<keyword evidence="2" id="KW-0732">Signal</keyword>
<evidence type="ECO:0000256" key="2">
    <source>
        <dbReference type="SAM" id="SignalP"/>
    </source>
</evidence>
<name>A0A1I1ZTN4_9BACI</name>
<dbReference type="Proteomes" id="UP000199516">
    <property type="component" value="Unassembled WGS sequence"/>
</dbReference>
<protein>
    <submittedName>
        <fullName evidence="3">Uncharacterized protein</fullName>
    </submittedName>
</protein>
<keyword evidence="1" id="KW-0472">Membrane</keyword>
<dbReference type="RefSeq" id="WP_177194655.1">
    <property type="nucleotide sequence ID" value="NZ_FONT01000001.1"/>
</dbReference>
<evidence type="ECO:0000313" key="4">
    <source>
        <dbReference type="Proteomes" id="UP000199516"/>
    </source>
</evidence>
<keyword evidence="4" id="KW-1185">Reference proteome</keyword>
<dbReference type="AlphaFoldDB" id="A0A1I1ZTN4"/>
<dbReference type="STRING" id="930128.SAMN05192532_101435"/>
<gene>
    <name evidence="3" type="ORF">SAMN05192532_101435</name>
</gene>
<reference evidence="3 4" key="1">
    <citation type="submission" date="2016-10" db="EMBL/GenBank/DDBJ databases">
        <authorList>
            <person name="de Groot N.N."/>
        </authorList>
    </citation>
    <scope>NUCLEOTIDE SEQUENCE [LARGE SCALE GENOMIC DNA]</scope>
    <source>
        <strain evidence="3 4">DSM 23995</strain>
    </source>
</reference>
<keyword evidence="1" id="KW-1133">Transmembrane helix</keyword>
<evidence type="ECO:0000313" key="3">
    <source>
        <dbReference type="EMBL" id="SFE34972.1"/>
    </source>
</evidence>
<sequence length="58" mass="6433">MNKWLTALFAALAVALIPSQAFAAEASWEDAEPLFLTILIVLSIASLLYFIYSMIRNV</sequence>
<feature type="chain" id="PRO_5011681261" evidence="2">
    <location>
        <begin position="24"/>
        <end position="58"/>
    </location>
</feature>
<feature type="signal peptide" evidence="2">
    <location>
        <begin position="1"/>
        <end position="23"/>
    </location>
</feature>
<evidence type="ECO:0000256" key="1">
    <source>
        <dbReference type="SAM" id="Phobius"/>
    </source>
</evidence>
<organism evidence="3 4">
    <name type="scientific">Alteribacillus iranensis</name>
    <dbReference type="NCBI Taxonomy" id="930128"/>
    <lineage>
        <taxon>Bacteria</taxon>
        <taxon>Bacillati</taxon>
        <taxon>Bacillota</taxon>
        <taxon>Bacilli</taxon>
        <taxon>Bacillales</taxon>
        <taxon>Bacillaceae</taxon>
        <taxon>Alteribacillus</taxon>
    </lineage>
</organism>
<accession>A0A1I1ZTN4</accession>
<feature type="transmembrane region" description="Helical" evidence="1">
    <location>
        <begin position="33"/>
        <end position="52"/>
    </location>
</feature>